<dbReference type="AlphaFoldDB" id="A0A127Q580"/>
<dbReference type="STRING" id="279113.CPter91_2613"/>
<organism evidence="1 2">
    <name type="scientific">Collimonas pratensis</name>
    <dbReference type="NCBI Taxonomy" id="279113"/>
    <lineage>
        <taxon>Bacteria</taxon>
        <taxon>Pseudomonadati</taxon>
        <taxon>Pseudomonadota</taxon>
        <taxon>Betaproteobacteria</taxon>
        <taxon>Burkholderiales</taxon>
        <taxon>Oxalobacteraceae</taxon>
        <taxon>Collimonas</taxon>
    </lineage>
</organism>
<dbReference type="EMBL" id="CP013234">
    <property type="protein sequence ID" value="AMP04965.1"/>
    <property type="molecule type" value="Genomic_DNA"/>
</dbReference>
<proteinExistence type="predicted"/>
<evidence type="ECO:0000313" key="1">
    <source>
        <dbReference type="EMBL" id="AMP04965.1"/>
    </source>
</evidence>
<reference evidence="1 2" key="1">
    <citation type="submission" date="2015-11" db="EMBL/GenBank/DDBJ databases">
        <title>Exploring the genomic traits of fungus-feeding bacterial genus Collimonas.</title>
        <authorList>
            <person name="Song C."/>
            <person name="Schmidt R."/>
            <person name="de Jager V."/>
            <person name="Krzyzanowska D."/>
            <person name="Jongedijk E."/>
            <person name="Cankar K."/>
            <person name="Beekwilder J."/>
            <person name="van Veen A."/>
            <person name="de Boer W."/>
            <person name="van Veen J.A."/>
            <person name="Garbeva P."/>
        </authorList>
    </citation>
    <scope>NUCLEOTIDE SEQUENCE [LARGE SCALE GENOMIC DNA]</scope>
    <source>
        <strain evidence="1 2">Ter91</strain>
    </source>
</reference>
<sequence length="56" mass="6542">MGRRNSVFSHASGCFLQAYDFNQDFSIPAVWPQRLIGRPRQENSSYPIFFISKFNL</sequence>
<gene>
    <name evidence="1" type="ORF">CPter91_2613</name>
</gene>
<protein>
    <submittedName>
        <fullName evidence="1">Uncharacterized protein</fullName>
    </submittedName>
</protein>
<name>A0A127Q580_9BURK</name>
<dbReference type="KEGG" id="cpra:CPter91_2613"/>
<dbReference type="Proteomes" id="UP000074561">
    <property type="component" value="Chromosome"/>
</dbReference>
<evidence type="ECO:0000313" key="2">
    <source>
        <dbReference type="Proteomes" id="UP000074561"/>
    </source>
</evidence>
<dbReference type="PATRIC" id="fig|279113.9.peg.2579"/>
<accession>A0A127Q580</accession>